<dbReference type="InterPro" id="IPR006424">
    <property type="entry name" value="Glyceraldehyde-3-P_DH_1"/>
</dbReference>
<dbReference type="CDD" id="cd18126">
    <property type="entry name" value="GAPDH_I_C"/>
    <property type="match status" value="1"/>
</dbReference>
<gene>
    <name evidence="4" type="primary">gap</name>
    <name evidence="4" type="ORF">KBTEX_02607</name>
</gene>
<dbReference type="NCBIfam" id="TIGR01534">
    <property type="entry name" value="GAPDH-I"/>
    <property type="match status" value="1"/>
</dbReference>
<accession>A0A5B8RCB2</accession>
<dbReference type="SUPFAM" id="SSF55347">
    <property type="entry name" value="Glyceraldehyde-3-phosphate dehydrogenase-like, C-terminal domain"/>
    <property type="match status" value="1"/>
</dbReference>
<proteinExistence type="inferred from homology"/>
<keyword evidence="2 4" id="KW-0560">Oxidoreductase</keyword>
<dbReference type="SMART" id="SM00846">
    <property type="entry name" value="Gp_dh_N"/>
    <property type="match status" value="1"/>
</dbReference>
<dbReference type="GO" id="GO:0050661">
    <property type="term" value="F:NADP binding"/>
    <property type="evidence" value="ECO:0007669"/>
    <property type="project" value="InterPro"/>
</dbReference>
<reference evidence="4" key="1">
    <citation type="submission" date="2019-06" db="EMBL/GenBank/DDBJ databases">
        <authorList>
            <person name="Murdoch R.W."/>
            <person name="Fathepure B."/>
        </authorList>
    </citation>
    <scope>NUCLEOTIDE SEQUENCE</scope>
</reference>
<comment type="similarity">
    <text evidence="1">Belongs to the glyceraldehyde-3-phosphate dehydrogenase family.</text>
</comment>
<dbReference type="Pfam" id="PF00044">
    <property type="entry name" value="Gp_dh_N"/>
    <property type="match status" value="1"/>
</dbReference>
<feature type="domain" description="Glyceraldehyde 3-phosphate dehydrogenase NAD(P) binding" evidence="3">
    <location>
        <begin position="3"/>
        <end position="155"/>
    </location>
</feature>
<dbReference type="PRINTS" id="PR00078">
    <property type="entry name" value="G3PDHDRGNASE"/>
</dbReference>
<dbReference type="SUPFAM" id="SSF51735">
    <property type="entry name" value="NAD(P)-binding Rossmann-fold domains"/>
    <property type="match status" value="1"/>
</dbReference>
<sequence length="336" mass="35774">MAVTIGINGFGRIGRAVLRALYESGRSDRLRVVAVNDLGEPSVNAHLMRHDTAHGPFPGAVTLAGDALTVNGEAVRMLGERDPARLPWGELGVDLVMECTGRFASREKASAHLDAGASRVLISAPGGDDVDATVVYGVNHDSLRGDERIVSNASCTTNCLAPLALPLHEAFGVESGQMCTIHAYTNDQVLSDVYHKDPRRARAAAVNQIPTSTGATRAVERVLPALAGRLDGYAVRVPTINVSMVDFTFFAAQETDVDAVNRVLRDAAEGALAGVLGVSDEPLVSSDFMHDPRSAIVDTALTRVTGGRLVKVCAWYDNEWGFANRMLDVAELMAGR</sequence>
<dbReference type="PROSITE" id="PS00071">
    <property type="entry name" value="GAPDH"/>
    <property type="match status" value="1"/>
</dbReference>
<dbReference type="FunFam" id="3.30.360.10:FF:000002">
    <property type="entry name" value="Glyceraldehyde-3-phosphate dehydrogenase"/>
    <property type="match status" value="1"/>
</dbReference>
<dbReference type="AlphaFoldDB" id="A0A5B8RCB2"/>
<evidence type="ECO:0000313" key="4">
    <source>
        <dbReference type="EMBL" id="QEA06276.1"/>
    </source>
</evidence>
<dbReference type="InterPro" id="IPR036291">
    <property type="entry name" value="NAD(P)-bd_dom_sf"/>
</dbReference>
<evidence type="ECO:0000256" key="1">
    <source>
        <dbReference type="ARBA" id="ARBA00007406"/>
    </source>
</evidence>
<dbReference type="GO" id="GO:0004365">
    <property type="term" value="F:glyceraldehyde-3-phosphate dehydrogenase (NAD+) (phosphorylating) activity"/>
    <property type="evidence" value="ECO:0007669"/>
    <property type="project" value="UniProtKB-EC"/>
</dbReference>
<dbReference type="CDD" id="cd05214">
    <property type="entry name" value="GAPDH_I_N"/>
    <property type="match status" value="1"/>
</dbReference>
<dbReference type="EMBL" id="MN079134">
    <property type="protein sequence ID" value="QEA06276.1"/>
    <property type="molecule type" value="Genomic_DNA"/>
</dbReference>
<dbReference type="PANTHER" id="PTHR43148">
    <property type="entry name" value="GLYCERALDEHYDE-3-PHOSPHATE DEHYDROGENASE 2"/>
    <property type="match status" value="1"/>
</dbReference>
<dbReference type="Gene3D" id="3.30.360.10">
    <property type="entry name" value="Dihydrodipicolinate Reductase, domain 2"/>
    <property type="match status" value="1"/>
</dbReference>
<dbReference type="Pfam" id="PF02800">
    <property type="entry name" value="Gp_dh_C"/>
    <property type="match status" value="1"/>
</dbReference>
<dbReference type="InterPro" id="IPR020830">
    <property type="entry name" value="GlycerAld_3-P_DH_AS"/>
</dbReference>
<organism evidence="4">
    <name type="scientific">uncultured organism</name>
    <dbReference type="NCBI Taxonomy" id="155900"/>
    <lineage>
        <taxon>unclassified sequences</taxon>
        <taxon>environmental samples</taxon>
    </lineage>
</organism>
<dbReference type="PIRSF" id="PIRSF000149">
    <property type="entry name" value="GAP_DH"/>
    <property type="match status" value="1"/>
</dbReference>
<name>A0A5B8RCB2_9ZZZZ</name>
<dbReference type="Gene3D" id="3.40.50.720">
    <property type="entry name" value="NAD(P)-binding Rossmann-like Domain"/>
    <property type="match status" value="1"/>
</dbReference>
<dbReference type="GO" id="GO:0006006">
    <property type="term" value="P:glucose metabolic process"/>
    <property type="evidence" value="ECO:0007669"/>
    <property type="project" value="InterPro"/>
</dbReference>
<evidence type="ECO:0000259" key="3">
    <source>
        <dbReference type="SMART" id="SM00846"/>
    </source>
</evidence>
<dbReference type="InterPro" id="IPR020829">
    <property type="entry name" value="GlycerAld_3-P_DH_cat"/>
</dbReference>
<dbReference type="InterPro" id="IPR020828">
    <property type="entry name" value="GlycerAld_3-P_DH_NAD(P)-bd"/>
</dbReference>
<protein>
    <submittedName>
        <fullName evidence="4">Glyceraldehyde-3-phosphate dehydrogenase</fullName>
        <ecNumber evidence="4">1.2.1.12</ecNumber>
    </submittedName>
</protein>
<dbReference type="GO" id="GO:0051287">
    <property type="term" value="F:NAD binding"/>
    <property type="evidence" value="ECO:0007669"/>
    <property type="project" value="InterPro"/>
</dbReference>
<evidence type="ECO:0000256" key="2">
    <source>
        <dbReference type="ARBA" id="ARBA00023002"/>
    </source>
</evidence>
<dbReference type="InterPro" id="IPR020831">
    <property type="entry name" value="GlycerAld/Erythrose_P_DH"/>
</dbReference>
<dbReference type="FunFam" id="3.40.50.720:FF:000001">
    <property type="entry name" value="Glyceraldehyde-3-phosphate dehydrogenase"/>
    <property type="match status" value="1"/>
</dbReference>
<dbReference type="EC" id="1.2.1.12" evidence="4"/>